<keyword evidence="3" id="KW-0472">Membrane</keyword>
<dbReference type="InterPro" id="IPR036291">
    <property type="entry name" value="NAD(P)-bd_dom_sf"/>
</dbReference>
<evidence type="ECO:0000256" key="2">
    <source>
        <dbReference type="ARBA" id="ARBA00023002"/>
    </source>
</evidence>
<name>A0A0C1E6M9_ASPUT</name>
<accession>A0A0C1E6M9</accession>
<feature type="transmembrane region" description="Helical" evidence="3">
    <location>
        <begin position="132"/>
        <end position="153"/>
    </location>
</feature>
<dbReference type="GO" id="GO:0005811">
    <property type="term" value="C:lipid droplet"/>
    <property type="evidence" value="ECO:0007669"/>
    <property type="project" value="TreeGrafter"/>
</dbReference>
<dbReference type="AlphaFoldDB" id="A0A0C1E6M9"/>
<dbReference type="InterPro" id="IPR002347">
    <property type="entry name" value="SDR_fam"/>
</dbReference>
<dbReference type="SUPFAM" id="SSF51735">
    <property type="entry name" value="NAD(P)-binding Rossmann-fold domains"/>
    <property type="match status" value="1"/>
</dbReference>
<evidence type="ECO:0000313" key="5">
    <source>
        <dbReference type="Proteomes" id="UP000053475"/>
    </source>
</evidence>
<proteinExistence type="inferred from homology"/>
<keyword evidence="3" id="KW-0812">Transmembrane</keyword>
<evidence type="ECO:0000313" key="4">
    <source>
        <dbReference type="EMBL" id="KIA75783.1"/>
    </source>
</evidence>
<sequence length="173" mass="18450">MAGREKYALVTGCGKGGIGEALVIEYARRGLKAIATVLPGESSQHLIDADITFFTLDVTVESSILDLKKNLQLLTNGQLDILVNNASQHLTLGIIAGYTMTAVDTDVASVQRMFEVNVFGPMRMVHHLHDMLINASGIIVNIGSIGGVVPYAYGGTKPNLPLAGWPAMECLNL</sequence>
<dbReference type="PRINTS" id="PR00081">
    <property type="entry name" value="GDHRDH"/>
</dbReference>
<comment type="similarity">
    <text evidence="1">Belongs to the short-chain dehydrogenases/reductases (SDR) family.</text>
</comment>
<dbReference type="Proteomes" id="UP000053475">
    <property type="component" value="Unassembled WGS sequence"/>
</dbReference>
<dbReference type="PANTHER" id="PTHR44169">
    <property type="entry name" value="NADPH-DEPENDENT 1-ACYLDIHYDROXYACETONE PHOSPHATE REDUCTASE"/>
    <property type="match status" value="1"/>
</dbReference>
<dbReference type="GO" id="GO:0019433">
    <property type="term" value="P:triglyceride catabolic process"/>
    <property type="evidence" value="ECO:0007669"/>
    <property type="project" value="TreeGrafter"/>
</dbReference>
<protein>
    <submittedName>
        <fullName evidence="4">Uncharacterized protein</fullName>
    </submittedName>
</protein>
<dbReference type="GO" id="GO:0004806">
    <property type="term" value="F:triacylglycerol lipase activity"/>
    <property type="evidence" value="ECO:0007669"/>
    <property type="project" value="TreeGrafter"/>
</dbReference>
<keyword evidence="2" id="KW-0560">Oxidoreductase</keyword>
<comment type="caution">
    <text evidence="4">The sequence shown here is derived from an EMBL/GenBank/DDBJ whole genome shotgun (WGS) entry which is preliminary data.</text>
</comment>
<dbReference type="PANTHER" id="PTHR44169:SF3">
    <property type="entry name" value="SHORT-CHAIN DEHYDROGENASE SRDE"/>
    <property type="match status" value="1"/>
</dbReference>
<dbReference type="Pfam" id="PF00106">
    <property type="entry name" value="adh_short"/>
    <property type="match status" value="1"/>
</dbReference>
<dbReference type="GO" id="GO:0006654">
    <property type="term" value="P:phosphatidic acid biosynthetic process"/>
    <property type="evidence" value="ECO:0007669"/>
    <property type="project" value="TreeGrafter"/>
</dbReference>
<organism evidence="4 5">
    <name type="scientific">Aspergillus ustus</name>
    <dbReference type="NCBI Taxonomy" id="40382"/>
    <lineage>
        <taxon>Eukaryota</taxon>
        <taxon>Fungi</taxon>
        <taxon>Dikarya</taxon>
        <taxon>Ascomycota</taxon>
        <taxon>Pezizomycotina</taxon>
        <taxon>Eurotiomycetes</taxon>
        <taxon>Eurotiomycetidae</taxon>
        <taxon>Eurotiales</taxon>
        <taxon>Aspergillaceae</taxon>
        <taxon>Aspergillus</taxon>
        <taxon>Aspergillus subgen. Nidulantes</taxon>
    </lineage>
</organism>
<reference evidence="4 5" key="1">
    <citation type="submission" date="2014-11" db="EMBL/GenBank/DDBJ databases">
        <title>Genomics derived discovery of secondary metabolites biosynthetic gene clusters in Aspergillus ustus.</title>
        <authorList>
            <person name="Pi B."/>
            <person name="Dai F."/>
            <person name="Song X."/>
            <person name="Zhu C."/>
            <person name="Li H."/>
            <person name="Yu D."/>
        </authorList>
    </citation>
    <scope>NUCLEOTIDE SEQUENCE [LARGE SCALE GENOMIC DNA]</scope>
    <source>
        <strain evidence="4 5">3.3904</strain>
    </source>
</reference>
<keyword evidence="3" id="KW-1133">Transmembrane helix</keyword>
<evidence type="ECO:0000256" key="3">
    <source>
        <dbReference type="SAM" id="Phobius"/>
    </source>
</evidence>
<evidence type="ECO:0000256" key="1">
    <source>
        <dbReference type="ARBA" id="ARBA00006484"/>
    </source>
</evidence>
<dbReference type="Gene3D" id="3.40.50.720">
    <property type="entry name" value="NAD(P)-binding Rossmann-like Domain"/>
    <property type="match status" value="1"/>
</dbReference>
<dbReference type="GO" id="GO:0005783">
    <property type="term" value="C:endoplasmic reticulum"/>
    <property type="evidence" value="ECO:0007669"/>
    <property type="project" value="TreeGrafter"/>
</dbReference>
<dbReference type="EMBL" id="JOMC01000036">
    <property type="protein sequence ID" value="KIA75783.1"/>
    <property type="molecule type" value="Genomic_DNA"/>
</dbReference>
<dbReference type="GO" id="GO:0000140">
    <property type="term" value="F:acylglycerone-phosphate reductase (NADP+) activity"/>
    <property type="evidence" value="ECO:0007669"/>
    <property type="project" value="TreeGrafter"/>
</dbReference>
<gene>
    <name evidence="4" type="ORF">HK57_00397</name>
</gene>
<keyword evidence="5" id="KW-1185">Reference proteome</keyword>